<gene>
    <name evidence="2" type="ORF">ElyMa_000086500</name>
</gene>
<sequence length="204" mass="22110">MADNPGTSASNESGPTTTSTSKSALIPAGASCEPGKSSGSTPDATAPITIPTASPQCSFSRSPVDVVGYPKAPERKQYTRGGERGRSMIATSTPEMCRLRLSLLEKETRPKSTSKPMKLLFGDQGDSDSDLNLNIDEILESDSESITDTQPETDKLELGVVDHPKFEDFVPVEYAMKTNILYYIGIVKKERVCDDELEVLEKNE</sequence>
<feature type="region of interest" description="Disordered" evidence="1">
    <location>
        <begin position="1"/>
        <end position="85"/>
    </location>
</feature>
<reference evidence="2 3" key="1">
    <citation type="journal article" date="2021" name="Elife">
        <title>Chloroplast acquisition without the gene transfer in kleptoplastic sea slugs, Plakobranchus ocellatus.</title>
        <authorList>
            <person name="Maeda T."/>
            <person name="Takahashi S."/>
            <person name="Yoshida T."/>
            <person name="Shimamura S."/>
            <person name="Takaki Y."/>
            <person name="Nagai Y."/>
            <person name="Toyoda A."/>
            <person name="Suzuki Y."/>
            <person name="Arimoto A."/>
            <person name="Ishii H."/>
            <person name="Satoh N."/>
            <person name="Nishiyama T."/>
            <person name="Hasebe M."/>
            <person name="Maruyama T."/>
            <person name="Minagawa J."/>
            <person name="Obokata J."/>
            <person name="Shigenobu S."/>
        </authorList>
    </citation>
    <scope>NUCLEOTIDE SEQUENCE [LARGE SCALE GENOMIC DNA]</scope>
</reference>
<dbReference type="EMBL" id="BMAT01000150">
    <property type="protein sequence ID" value="GFR60711.1"/>
    <property type="molecule type" value="Genomic_DNA"/>
</dbReference>
<feature type="compositionally biased region" description="Basic and acidic residues" evidence="1">
    <location>
        <begin position="72"/>
        <end position="85"/>
    </location>
</feature>
<feature type="compositionally biased region" description="Polar residues" evidence="1">
    <location>
        <begin position="1"/>
        <end position="23"/>
    </location>
</feature>
<evidence type="ECO:0000313" key="2">
    <source>
        <dbReference type="EMBL" id="GFR60711.1"/>
    </source>
</evidence>
<dbReference type="AlphaFoldDB" id="A0AAV4EKB8"/>
<dbReference type="Proteomes" id="UP000762676">
    <property type="component" value="Unassembled WGS sequence"/>
</dbReference>
<name>A0AAV4EKB8_9GAST</name>
<protein>
    <submittedName>
        <fullName evidence="2">Uncharacterized protein</fullName>
    </submittedName>
</protein>
<proteinExistence type="predicted"/>
<accession>A0AAV4EKB8</accession>
<feature type="compositionally biased region" description="Low complexity" evidence="1">
    <location>
        <begin position="40"/>
        <end position="55"/>
    </location>
</feature>
<organism evidence="2 3">
    <name type="scientific">Elysia marginata</name>
    <dbReference type="NCBI Taxonomy" id="1093978"/>
    <lineage>
        <taxon>Eukaryota</taxon>
        <taxon>Metazoa</taxon>
        <taxon>Spiralia</taxon>
        <taxon>Lophotrochozoa</taxon>
        <taxon>Mollusca</taxon>
        <taxon>Gastropoda</taxon>
        <taxon>Heterobranchia</taxon>
        <taxon>Euthyneura</taxon>
        <taxon>Panpulmonata</taxon>
        <taxon>Sacoglossa</taxon>
        <taxon>Placobranchoidea</taxon>
        <taxon>Plakobranchidae</taxon>
        <taxon>Elysia</taxon>
    </lineage>
</organism>
<keyword evidence="3" id="KW-1185">Reference proteome</keyword>
<comment type="caution">
    <text evidence="2">The sequence shown here is derived from an EMBL/GenBank/DDBJ whole genome shotgun (WGS) entry which is preliminary data.</text>
</comment>
<evidence type="ECO:0000256" key="1">
    <source>
        <dbReference type="SAM" id="MobiDB-lite"/>
    </source>
</evidence>
<evidence type="ECO:0000313" key="3">
    <source>
        <dbReference type="Proteomes" id="UP000762676"/>
    </source>
</evidence>